<feature type="domain" description="Alpha-glycerophosphate oxidase C-terminal" evidence="7">
    <location>
        <begin position="422"/>
        <end position="546"/>
    </location>
</feature>
<name>A0A4D7Z2L7_AGRTU</name>
<geneLocation type="plasmid" evidence="9">
    <name>patcfbp7129b</name>
</geneLocation>
<evidence type="ECO:0000313" key="8">
    <source>
        <dbReference type="EMBL" id="QCL98162.1"/>
    </source>
</evidence>
<dbReference type="RefSeq" id="WP_137006449.1">
    <property type="nucleotide sequence ID" value="NZ_CP039925.1"/>
</dbReference>
<evidence type="ECO:0000259" key="7">
    <source>
        <dbReference type="Pfam" id="PF16901"/>
    </source>
</evidence>
<dbReference type="PANTHER" id="PTHR11985">
    <property type="entry name" value="GLYCEROL-3-PHOSPHATE DEHYDROGENASE"/>
    <property type="match status" value="1"/>
</dbReference>
<dbReference type="InterPro" id="IPR006076">
    <property type="entry name" value="FAD-dep_OxRdtase"/>
</dbReference>
<dbReference type="GO" id="GO:0046168">
    <property type="term" value="P:glycerol-3-phosphate catabolic process"/>
    <property type="evidence" value="ECO:0007669"/>
    <property type="project" value="TreeGrafter"/>
</dbReference>
<dbReference type="Gene3D" id="3.50.50.60">
    <property type="entry name" value="FAD/NAD(P)-binding domain"/>
    <property type="match status" value="1"/>
</dbReference>
<keyword evidence="5" id="KW-0560">Oxidoreductase</keyword>
<dbReference type="InterPro" id="IPR036188">
    <property type="entry name" value="FAD/NAD-bd_sf"/>
</dbReference>
<evidence type="ECO:0000313" key="9">
    <source>
        <dbReference type="Proteomes" id="UP000298649"/>
    </source>
</evidence>
<evidence type="ECO:0000256" key="2">
    <source>
        <dbReference type="ARBA" id="ARBA00007330"/>
    </source>
</evidence>
<dbReference type="AlphaFoldDB" id="A0A4D7Z2L7"/>
<dbReference type="PRINTS" id="PR01001">
    <property type="entry name" value="FADG3PDH"/>
</dbReference>
<evidence type="ECO:0000256" key="3">
    <source>
        <dbReference type="ARBA" id="ARBA00022630"/>
    </source>
</evidence>
<sequence>MSSSGTNTVTANSRLRAVAHHYPVVIIGGGINGCGLFRDLAAQGIDCLLVDKGDFCSGASAAPSRLIHGGIKYLETGEFRLVRQSAMERNLLLKNAPHYVKPLETVLPVYSWFGGIVPSIRRFFRLKATLNDRGAIITELGLWMYDLFGRHVRTMPNHRLRLKKRMLGLMPELTKKIVAAGIYYEARITHAERLGLELLLDGKADNPAAVALNHVSVTGSRIGGVLLRDELSGECTSVTADIVINAGGAWIDLVNKSLGIDSHHMGGNKGSHLIVRNKRLYEALDGRMIYFGSADGRVNLLYPFMGNVLVGSTDIPITNPDLAICDDEEKRYLANVTREVFPDIAIEPSQIFMTYCGVRPLPRSEGLDPGAVSRDHSIAKDELPDSRTPVYSLIGGKWTTYRGFSEEACDLVLRELTRPRRCSTREMAIGGGRDFPTDAAAHACLVREISATTPSQEAAQRLIDRYGTRARLVASSTANSIHQPLHSLPRYGREELAWICRNESVGRLTDLLFRRTDIALSGDLSLTVITEAAGIAAESLAWDAARLKQEIDTTLHTCHSFGMGV</sequence>
<dbReference type="PANTHER" id="PTHR11985:SF15">
    <property type="entry name" value="GLYCEROL-3-PHOSPHATE DEHYDROGENASE, MITOCHONDRIAL"/>
    <property type="match status" value="1"/>
</dbReference>
<gene>
    <name evidence="8" type="ORF">CFBP7129_28690</name>
</gene>
<evidence type="ECO:0000256" key="5">
    <source>
        <dbReference type="ARBA" id="ARBA00023002"/>
    </source>
</evidence>
<comment type="similarity">
    <text evidence="2">Belongs to the FAD-dependent glycerol-3-phosphate dehydrogenase family.</text>
</comment>
<proteinExistence type="inferred from homology"/>
<dbReference type="Gene3D" id="3.30.9.10">
    <property type="entry name" value="D-Amino Acid Oxidase, subunit A, domain 2"/>
    <property type="match status" value="1"/>
</dbReference>
<dbReference type="Gene3D" id="1.10.8.870">
    <property type="entry name" value="Alpha-glycerophosphate oxidase, cap domain"/>
    <property type="match status" value="1"/>
</dbReference>
<keyword evidence="3" id="KW-0285">Flavoprotein</keyword>
<dbReference type="InterPro" id="IPR031656">
    <property type="entry name" value="DAO_C"/>
</dbReference>
<dbReference type="InterPro" id="IPR038299">
    <property type="entry name" value="DAO_C_sf"/>
</dbReference>
<dbReference type="Proteomes" id="UP000298649">
    <property type="component" value="Plasmid pAtCFBP7129b"/>
</dbReference>
<keyword evidence="8" id="KW-0614">Plasmid</keyword>
<organism evidence="8 9">
    <name type="scientific">Agrobacterium tumefaciens</name>
    <dbReference type="NCBI Taxonomy" id="358"/>
    <lineage>
        <taxon>Bacteria</taxon>
        <taxon>Pseudomonadati</taxon>
        <taxon>Pseudomonadota</taxon>
        <taxon>Alphaproteobacteria</taxon>
        <taxon>Hyphomicrobiales</taxon>
        <taxon>Rhizobiaceae</taxon>
        <taxon>Rhizobium/Agrobacterium group</taxon>
        <taxon>Agrobacterium</taxon>
        <taxon>Agrobacterium tumefaciens complex</taxon>
    </lineage>
</organism>
<dbReference type="SUPFAM" id="SSF51905">
    <property type="entry name" value="FAD/NAD(P)-binding domain"/>
    <property type="match status" value="1"/>
</dbReference>
<dbReference type="GO" id="GO:0004368">
    <property type="term" value="F:glycerol-3-phosphate dehydrogenase (quinone) activity"/>
    <property type="evidence" value="ECO:0007669"/>
    <property type="project" value="InterPro"/>
</dbReference>
<dbReference type="EMBL" id="CP039925">
    <property type="protein sequence ID" value="QCL98162.1"/>
    <property type="molecule type" value="Genomic_DNA"/>
</dbReference>
<comment type="cofactor">
    <cofactor evidence="1">
        <name>FAD</name>
        <dbReference type="ChEBI" id="CHEBI:57692"/>
    </cofactor>
</comment>
<dbReference type="InterPro" id="IPR000447">
    <property type="entry name" value="G3P_DH_FAD-dep"/>
</dbReference>
<protein>
    <submittedName>
        <fullName evidence="8">Glycerol-3-phosphate dehydrogenase/oxidase</fullName>
    </submittedName>
</protein>
<evidence type="ECO:0000259" key="6">
    <source>
        <dbReference type="Pfam" id="PF01266"/>
    </source>
</evidence>
<accession>A0A4D7Z2L7</accession>
<dbReference type="Pfam" id="PF16901">
    <property type="entry name" value="DAO_C"/>
    <property type="match status" value="1"/>
</dbReference>
<dbReference type="Pfam" id="PF01266">
    <property type="entry name" value="DAO"/>
    <property type="match status" value="1"/>
</dbReference>
<evidence type="ECO:0000256" key="4">
    <source>
        <dbReference type="ARBA" id="ARBA00022827"/>
    </source>
</evidence>
<feature type="domain" description="FAD dependent oxidoreductase" evidence="6">
    <location>
        <begin position="24"/>
        <end position="363"/>
    </location>
</feature>
<keyword evidence="4" id="KW-0274">FAD</keyword>
<evidence type="ECO:0000256" key="1">
    <source>
        <dbReference type="ARBA" id="ARBA00001974"/>
    </source>
</evidence>
<reference evidence="8 9" key="1">
    <citation type="submission" date="2019-04" db="EMBL/GenBank/DDBJ databases">
        <title>Complete genome sequence of Agrobacterium tumefaciens CFBP7129.</title>
        <authorList>
            <person name="Haryono M."/>
            <person name="Lin Y.-C."/>
            <person name="Lai E.-M."/>
            <person name="Kuo C.-H."/>
        </authorList>
    </citation>
    <scope>NUCLEOTIDE SEQUENCE [LARGE SCALE GENOMIC DNA]</scope>
    <source>
        <strain evidence="8 9">CFBP7129</strain>
        <plasmid evidence="9">patcfbp7129b</plasmid>
    </source>
</reference>